<evidence type="ECO:0000313" key="1">
    <source>
        <dbReference type="EMBL" id="GAA0465005.1"/>
    </source>
</evidence>
<dbReference type="InterPro" id="IPR043856">
    <property type="entry name" value="DUF5818"/>
</dbReference>
<dbReference type="Pfam" id="PF19135">
    <property type="entry name" value="DUF5818"/>
    <property type="match status" value="1"/>
</dbReference>
<dbReference type="Proteomes" id="UP001500713">
    <property type="component" value="Unassembled WGS sequence"/>
</dbReference>
<dbReference type="RefSeq" id="WP_229954251.1">
    <property type="nucleotide sequence ID" value="NZ_BAAAEM010000002.1"/>
</dbReference>
<evidence type="ECO:0008006" key="3">
    <source>
        <dbReference type="Google" id="ProtNLM"/>
    </source>
</evidence>
<reference evidence="1 2" key="1">
    <citation type="journal article" date="2019" name="Int. J. Syst. Evol. Microbiol.">
        <title>The Global Catalogue of Microorganisms (GCM) 10K type strain sequencing project: providing services to taxonomists for standard genome sequencing and annotation.</title>
        <authorList>
            <consortium name="The Broad Institute Genomics Platform"/>
            <consortium name="The Broad Institute Genome Sequencing Center for Infectious Disease"/>
            <person name="Wu L."/>
            <person name="Ma J."/>
        </authorList>
    </citation>
    <scope>NUCLEOTIDE SEQUENCE [LARGE SCALE GENOMIC DNA]</scope>
    <source>
        <strain evidence="1 2">JCM 14162</strain>
    </source>
</reference>
<keyword evidence="2" id="KW-1185">Reference proteome</keyword>
<dbReference type="EMBL" id="BAAAEM010000002">
    <property type="protein sequence ID" value="GAA0465005.1"/>
    <property type="molecule type" value="Genomic_DNA"/>
</dbReference>
<accession>A0ABN1A161</accession>
<sequence length="56" mass="6158">MPKGTIHRETGILRQAPLVYALKIDGGGRWMLDIKGNARKLIGERVTIEGSGWALI</sequence>
<organism evidence="1 2">
    <name type="scientific">Parasphingorhabdus litoris</name>
    <dbReference type="NCBI Taxonomy" id="394733"/>
    <lineage>
        <taxon>Bacteria</taxon>
        <taxon>Pseudomonadati</taxon>
        <taxon>Pseudomonadota</taxon>
        <taxon>Alphaproteobacteria</taxon>
        <taxon>Sphingomonadales</taxon>
        <taxon>Sphingomonadaceae</taxon>
        <taxon>Parasphingorhabdus</taxon>
    </lineage>
</organism>
<protein>
    <recommendedName>
        <fullName evidence="3">Transposase</fullName>
    </recommendedName>
</protein>
<gene>
    <name evidence="1" type="ORF">GCM10009096_01920</name>
</gene>
<name>A0ABN1A161_9SPHN</name>
<comment type="caution">
    <text evidence="1">The sequence shown here is derived from an EMBL/GenBank/DDBJ whole genome shotgun (WGS) entry which is preliminary data.</text>
</comment>
<proteinExistence type="predicted"/>
<evidence type="ECO:0000313" key="2">
    <source>
        <dbReference type="Proteomes" id="UP001500713"/>
    </source>
</evidence>